<reference evidence="1 2" key="4">
    <citation type="journal article" date="2011" name="BMC Genomics">
        <title>RNA-Seq improves annotation of protein-coding genes in the cucumber genome.</title>
        <authorList>
            <person name="Li Z."/>
            <person name="Zhang Z."/>
            <person name="Yan P."/>
            <person name="Huang S."/>
            <person name="Fei Z."/>
            <person name="Lin K."/>
        </authorList>
    </citation>
    <scope>NUCLEOTIDE SEQUENCE [LARGE SCALE GENOMIC DNA]</scope>
    <source>
        <strain evidence="2">cv. 9930</strain>
    </source>
</reference>
<name>A0A0A0LSL0_CUCSA</name>
<proteinExistence type="predicted"/>
<dbReference type="EMBL" id="CM002922">
    <property type="protein sequence ID" value="KGN64900.1"/>
    <property type="molecule type" value="Genomic_DNA"/>
</dbReference>
<reference evidence="1 2" key="1">
    <citation type="journal article" date="2009" name="Nat. Genet.">
        <title>The genome of the cucumber, Cucumis sativus L.</title>
        <authorList>
            <person name="Huang S."/>
            <person name="Li R."/>
            <person name="Zhang Z."/>
            <person name="Li L."/>
            <person name="Gu X."/>
            <person name="Fan W."/>
            <person name="Lucas W.J."/>
            <person name="Wang X."/>
            <person name="Xie B."/>
            <person name="Ni P."/>
            <person name="Ren Y."/>
            <person name="Zhu H."/>
            <person name="Li J."/>
            <person name="Lin K."/>
            <person name="Jin W."/>
            <person name="Fei Z."/>
            <person name="Li G."/>
            <person name="Staub J."/>
            <person name="Kilian A."/>
            <person name="van der Vossen E.A."/>
            <person name="Wu Y."/>
            <person name="Guo J."/>
            <person name="He J."/>
            <person name="Jia Z."/>
            <person name="Ren Y."/>
            <person name="Tian G."/>
            <person name="Lu Y."/>
            <person name="Ruan J."/>
            <person name="Qian W."/>
            <person name="Wang M."/>
            <person name="Huang Q."/>
            <person name="Li B."/>
            <person name="Xuan Z."/>
            <person name="Cao J."/>
            <person name="Asan"/>
            <person name="Wu Z."/>
            <person name="Zhang J."/>
            <person name="Cai Q."/>
            <person name="Bai Y."/>
            <person name="Zhao B."/>
            <person name="Han Y."/>
            <person name="Li Y."/>
            <person name="Li X."/>
            <person name="Wang S."/>
            <person name="Shi Q."/>
            <person name="Liu S."/>
            <person name="Cho W.K."/>
            <person name="Kim J.Y."/>
            <person name="Xu Y."/>
            <person name="Heller-Uszynska K."/>
            <person name="Miao H."/>
            <person name="Cheng Z."/>
            <person name="Zhang S."/>
            <person name="Wu J."/>
            <person name="Yang Y."/>
            <person name="Kang H."/>
            <person name="Li M."/>
            <person name="Liang H."/>
            <person name="Ren X."/>
            <person name="Shi Z."/>
            <person name="Wen M."/>
            <person name="Jian M."/>
            <person name="Yang H."/>
            <person name="Zhang G."/>
            <person name="Yang Z."/>
            <person name="Chen R."/>
            <person name="Liu S."/>
            <person name="Li J."/>
            <person name="Ma L."/>
            <person name="Liu H."/>
            <person name="Zhou Y."/>
            <person name="Zhao J."/>
            <person name="Fang X."/>
            <person name="Li G."/>
            <person name="Fang L."/>
            <person name="Li Y."/>
            <person name="Liu D."/>
            <person name="Zheng H."/>
            <person name="Zhang Y."/>
            <person name="Qin N."/>
            <person name="Li Z."/>
            <person name="Yang G."/>
            <person name="Yang S."/>
            <person name="Bolund L."/>
            <person name="Kristiansen K."/>
            <person name="Zheng H."/>
            <person name="Li S."/>
            <person name="Zhang X."/>
            <person name="Yang H."/>
            <person name="Wang J."/>
            <person name="Sun R."/>
            <person name="Zhang B."/>
            <person name="Jiang S."/>
            <person name="Wang J."/>
            <person name="Du Y."/>
            <person name="Li S."/>
        </authorList>
    </citation>
    <scope>NUCLEOTIDE SEQUENCE [LARGE SCALE GENOMIC DNA]</scope>
    <source>
        <strain evidence="2">cv. 9930</strain>
    </source>
</reference>
<dbReference type="Proteomes" id="UP000029981">
    <property type="component" value="Chromosome 1"/>
</dbReference>
<organism evidence="1 2">
    <name type="scientific">Cucumis sativus</name>
    <name type="common">Cucumber</name>
    <dbReference type="NCBI Taxonomy" id="3659"/>
    <lineage>
        <taxon>Eukaryota</taxon>
        <taxon>Viridiplantae</taxon>
        <taxon>Streptophyta</taxon>
        <taxon>Embryophyta</taxon>
        <taxon>Tracheophyta</taxon>
        <taxon>Spermatophyta</taxon>
        <taxon>Magnoliopsida</taxon>
        <taxon>eudicotyledons</taxon>
        <taxon>Gunneridae</taxon>
        <taxon>Pentapetalae</taxon>
        <taxon>rosids</taxon>
        <taxon>fabids</taxon>
        <taxon>Cucurbitales</taxon>
        <taxon>Cucurbitaceae</taxon>
        <taxon>Benincaseae</taxon>
        <taxon>Cucumis</taxon>
    </lineage>
</organism>
<evidence type="ECO:0000313" key="2">
    <source>
        <dbReference type="Proteomes" id="UP000029981"/>
    </source>
</evidence>
<reference evidence="1 2" key="3">
    <citation type="journal article" date="2010" name="BMC Genomics">
        <title>Transcriptome sequencing and comparative analysis of cucumber flowers with different sex types.</title>
        <authorList>
            <person name="Guo S."/>
            <person name="Zheng Y."/>
            <person name="Joung J.G."/>
            <person name="Liu S."/>
            <person name="Zhang Z."/>
            <person name="Crasta O.R."/>
            <person name="Sobral B.W."/>
            <person name="Xu Y."/>
            <person name="Huang S."/>
            <person name="Fei Z."/>
        </authorList>
    </citation>
    <scope>NUCLEOTIDE SEQUENCE [LARGE SCALE GENOMIC DNA]</scope>
    <source>
        <strain evidence="2">cv. 9930</strain>
    </source>
</reference>
<dbReference type="Gramene" id="KGN64900">
    <property type="protein sequence ID" value="KGN64900"/>
    <property type="gene ID" value="Csa_1G150990"/>
</dbReference>
<dbReference type="AlphaFoldDB" id="A0A0A0LSL0"/>
<evidence type="ECO:0000313" key="1">
    <source>
        <dbReference type="EMBL" id="KGN64900.1"/>
    </source>
</evidence>
<reference evidence="1 2" key="2">
    <citation type="journal article" date="2009" name="PLoS ONE">
        <title>An integrated genetic and cytogenetic map of the cucumber genome.</title>
        <authorList>
            <person name="Ren Y."/>
            <person name="Zhang Z."/>
            <person name="Liu J."/>
            <person name="Staub J.E."/>
            <person name="Han Y."/>
            <person name="Cheng Z."/>
            <person name="Li X."/>
            <person name="Lu J."/>
            <person name="Miao H."/>
            <person name="Kang H."/>
            <person name="Xie B."/>
            <person name="Gu X."/>
            <person name="Wang X."/>
            <person name="Du Y."/>
            <person name="Jin W."/>
            <person name="Huang S."/>
        </authorList>
    </citation>
    <scope>NUCLEOTIDE SEQUENCE [LARGE SCALE GENOMIC DNA]</scope>
    <source>
        <strain evidence="2">cv. 9930</strain>
    </source>
</reference>
<protein>
    <submittedName>
        <fullName evidence="1">Uncharacterized protein</fullName>
    </submittedName>
</protein>
<accession>A0A0A0LSL0</accession>
<sequence>MFLIAKIRCFLRVELSDLVKVERLRAKVKQSPSKSMLIAFTPSWNALVSGRLLGIQILMSKLQLQHALVK</sequence>
<gene>
    <name evidence="1" type="ORF">Csa_1G150990</name>
</gene>
<keyword evidence="2" id="KW-1185">Reference proteome</keyword>